<dbReference type="PANTHER" id="PTHR35023:SF1">
    <property type="entry name" value="MG-PROTOPORPHYRIN IX CHELATASE"/>
    <property type="match status" value="1"/>
</dbReference>
<sequence length="257" mass="28223">MGADAAQLRAPGLPPPPRPGGRKKKALTPKSPVTAESRGMTQPHSRAALNGLGQARGTTFQGSSIHWPASLTHPDNRARRPLQQLVRRAKRERRSTLNLILLDSSGSTLQQQNLQQALGVVQGLIDASYQQRQRVALIQFGNQQVQLLLPPGRAPKRIHSLLQRLQAGGGTPLREALQQGVELLEREARRHPREIQQLFLVSDCRSQDSLAGLPSGVSATLIDTEMGPVRLNRGPLLAQQLGARHLPLEQLTYWSDR</sequence>
<dbReference type="AlphaFoldDB" id="A0A3P3VP99"/>
<dbReference type="InterPro" id="IPR036465">
    <property type="entry name" value="vWFA_dom_sf"/>
</dbReference>
<dbReference type="PANTHER" id="PTHR35023">
    <property type="entry name" value="CHELATASE-RELATED"/>
    <property type="match status" value="1"/>
</dbReference>
<evidence type="ECO:0000259" key="2">
    <source>
        <dbReference type="PROSITE" id="PS50234"/>
    </source>
</evidence>
<comment type="caution">
    <text evidence="3">The sequence shown here is derived from an EMBL/GenBank/DDBJ whole genome shotgun (WGS) entry which is preliminary data.</text>
</comment>
<dbReference type="SMART" id="SM00327">
    <property type="entry name" value="VWA"/>
    <property type="match status" value="1"/>
</dbReference>
<dbReference type="Proteomes" id="UP000280792">
    <property type="component" value="Unassembled WGS sequence"/>
</dbReference>
<name>A0A3P3VP99_9GAMM</name>
<accession>A0A3P3VP99</accession>
<proteinExistence type="predicted"/>
<evidence type="ECO:0000313" key="3">
    <source>
        <dbReference type="EMBL" id="RRJ84525.1"/>
    </source>
</evidence>
<dbReference type="PROSITE" id="PS50234">
    <property type="entry name" value="VWFA"/>
    <property type="match status" value="1"/>
</dbReference>
<dbReference type="SUPFAM" id="SSF53300">
    <property type="entry name" value="vWA-like"/>
    <property type="match status" value="1"/>
</dbReference>
<protein>
    <submittedName>
        <fullName evidence="3">VWA domain-containing protein</fullName>
    </submittedName>
</protein>
<feature type="region of interest" description="Disordered" evidence="1">
    <location>
        <begin position="57"/>
        <end position="80"/>
    </location>
</feature>
<reference evidence="3 4" key="1">
    <citation type="submission" date="2018-08" db="EMBL/GenBank/DDBJ databases">
        <authorList>
            <person name="Khan S.A."/>
        </authorList>
    </citation>
    <scope>NUCLEOTIDE SEQUENCE [LARGE SCALE GENOMIC DNA]</scope>
    <source>
        <strain evidence="3 4">GTF-13</strain>
    </source>
</reference>
<dbReference type="Pfam" id="PF13519">
    <property type="entry name" value="VWA_2"/>
    <property type="match status" value="1"/>
</dbReference>
<evidence type="ECO:0000313" key="4">
    <source>
        <dbReference type="Proteomes" id="UP000280792"/>
    </source>
</evidence>
<gene>
    <name evidence="3" type="ORF">D0544_05305</name>
</gene>
<dbReference type="Gene3D" id="3.40.50.410">
    <property type="entry name" value="von Willebrand factor, type A domain"/>
    <property type="match status" value="1"/>
</dbReference>
<dbReference type="InterPro" id="IPR002035">
    <property type="entry name" value="VWF_A"/>
</dbReference>
<reference evidence="3 4" key="2">
    <citation type="submission" date="2018-12" db="EMBL/GenBank/DDBJ databases">
        <title>Simiduia agarivorans gen. nov., sp. nov., a marine, agarolytic bacterium isolated from shallow coastal water from Keelung, Taiwan.</title>
        <authorList>
            <person name="Shieh W.Y."/>
        </authorList>
    </citation>
    <scope>NUCLEOTIDE SEQUENCE [LARGE SCALE GENOMIC DNA]</scope>
    <source>
        <strain evidence="3 4">GTF-13</strain>
    </source>
</reference>
<feature type="region of interest" description="Disordered" evidence="1">
    <location>
        <begin position="1"/>
        <end position="43"/>
    </location>
</feature>
<evidence type="ECO:0000256" key="1">
    <source>
        <dbReference type="SAM" id="MobiDB-lite"/>
    </source>
</evidence>
<dbReference type="InterPro" id="IPR052989">
    <property type="entry name" value="Mg-chelatase_DI-like"/>
</dbReference>
<feature type="domain" description="VWFA" evidence="2">
    <location>
        <begin position="97"/>
        <end position="209"/>
    </location>
</feature>
<keyword evidence="4" id="KW-1185">Reference proteome</keyword>
<organism evidence="3 4">
    <name type="scientific">Aestuariirhabdus litorea</name>
    <dbReference type="NCBI Taxonomy" id="2528527"/>
    <lineage>
        <taxon>Bacteria</taxon>
        <taxon>Pseudomonadati</taxon>
        <taxon>Pseudomonadota</taxon>
        <taxon>Gammaproteobacteria</taxon>
        <taxon>Oceanospirillales</taxon>
        <taxon>Aestuariirhabdaceae</taxon>
        <taxon>Aestuariirhabdus</taxon>
    </lineage>
</organism>
<dbReference type="EMBL" id="QWEZ01000001">
    <property type="protein sequence ID" value="RRJ84525.1"/>
    <property type="molecule type" value="Genomic_DNA"/>
</dbReference>